<sequence>MRAVCPTGDEVIVASTDFEWRQAEIRKIVPCRECQANQVRVDADFHYSHFGEVTYGVDERAEVGLLTRNIRLDAEMQPDCYAYNDKEAENCDIFKRDTFGGHVKFVRDSWARVQGVQLSHMGQQAVLATYPLHFHLADDVPGQYLRNNVIRDSNSRCVTIHGTDHLEVSNNVCVYHLGHGIFLEDSAEQNNTIHRNLIIGTQYGTLLFTDRDVDWCRERAFCGLLSSYWITHPRNFFTENVAAGSESFGMVLAFADRPLGPSFDRQVERGLYEEMSTRYTKVAQFSKNVMHSNKHGGLWFDNRLSYGQIDMHRFVPENGKLGLNQYTPREPNNINGTIVETYLSELTMYKNDERNSWVRCGNIVIMNSSFADSPTSYVAAHSGEDPTSCDVRNSLFIGETDNKGEPWSYTFHLPEFSHLPKSQRPSHQFDRSISKMRPYTTVNYFSKPISLRHYCKVDNQFRVMDGNASTPYWTVFDGTMNINFRDYDGSLTGRSEVQIVDDRPYFTTDRCRSMPDWGLAICPYRYFMLVVRGRTGVLMSKYKGRSPVFIRRDDAPQDVYSQKGAQSERQTAEEIGVFFLVQSDPIEISVRAIMV</sequence>
<name>A0AAV4JRG6_9GAST</name>
<dbReference type="InterPro" id="IPR052252">
    <property type="entry name" value="CEMIP/CEMIP2"/>
</dbReference>
<dbReference type="InterPro" id="IPR011050">
    <property type="entry name" value="Pectin_lyase_fold/virulence"/>
</dbReference>
<keyword evidence="2" id="KW-0472">Membrane</keyword>
<dbReference type="Pfam" id="PF24606">
    <property type="entry name" value="CEMIP_beta-hel"/>
    <property type="match status" value="1"/>
</dbReference>
<organism evidence="2 3">
    <name type="scientific">Elysia marginata</name>
    <dbReference type="NCBI Taxonomy" id="1093978"/>
    <lineage>
        <taxon>Eukaryota</taxon>
        <taxon>Metazoa</taxon>
        <taxon>Spiralia</taxon>
        <taxon>Lophotrochozoa</taxon>
        <taxon>Mollusca</taxon>
        <taxon>Gastropoda</taxon>
        <taxon>Heterobranchia</taxon>
        <taxon>Euthyneura</taxon>
        <taxon>Panpulmonata</taxon>
        <taxon>Sacoglossa</taxon>
        <taxon>Placobranchoidea</taxon>
        <taxon>Plakobranchidae</taxon>
        <taxon>Elysia</taxon>
    </lineage>
</organism>
<dbReference type="Proteomes" id="UP000762676">
    <property type="component" value="Unassembled WGS sequence"/>
</dbReference>
<reference evidence="2 3" key="1">
    <citation type="journal article" date="2021" name="Elife">
        <title>Chloroplast acquisition without the gene transfer in kleptoplastic sea slugs, Plakobranchus ocellatus.</title>
        <authorList>
            <person name="Maeda T."/>
            <person name="Takahashi S."/>
            <person name="Yoshida T."/>
            <person name="Shimamura S."/>
            <person name="Takaki Y."/>
            <person name="Nagai Y."/>
            <person name="Toyoda A."/>
            <person name="Suzuki Y."/>
            <person name="Arimoto A."/>
            <person name="Ishii H."/>
            <person name="Satoh N."/>
            <person name="Nishiyama T."/>
            <person name="Hasebe M."/>
            <person name="Maruyama T."/>
            <person name="Minagawa J."/>
            <person name="Obokata J."/>
            <person name="Shigenobu S."/>
        </authorList>
    </citation>
    <scope>NUCLEOTIDE SEQUENCE [LARGE SCALE GENOMIC DNA]</scope>
</reference>
<gene>
    <name evidence="2" type="ORF">ElyMa_007025100</name>
</gene>
<keyword evidence="3" id="KW-1185">Reference proteome</keyword>
<dbReference type="InterPro" id="IPR055401">
    <property type="entry name" value="CEMIP_beta-hel_dom"/>
</dbReference>
<accession>A0AAV4JRG6</accession>
<proteinExistence type="predicted"/>
<dbReference type="PANTHER" id="PTHR15535">
    <property type="entry name" value="TRANSMEMBRANE PROTEIN 2-RELATED"/>
    <property type="match status" value="1"/>
</dbReference>
<dbReference type="AlphaFoldDB" id="A0AAV4JRG6"/>
<evidence type="ECO:0000259" key="1">
    <source>
        <dbReference type="Pfam" id="PF24606"/>
    </source>
</evidence>
<dbReference type="Gene3D" id="2.160.20.10">
    <property type="entry name" value="Single-stranded right-handed beta-helix, Pectin lyase-like"/>
    <property type="match status" value="1"/>
</dbReference>
<feature type="domain" description="CEMIP beta-helix" evidence="1">
    <location>
        <begin position="98"/>
        <end position="297"/>
    </location>
</feature>
<dbReference type="InterPro" id="IPR012334">
    <property type="entry name" value="Pectin_lyas_fold"/>
</dbReference>
<evidence type="ECO:0000313" key="2">
    <source>
        <dbReference type="EMBL" id="GFS25367.1"/>
    </source>
</evidence>
<keyword evidence="2" id="KW-0812">Transmembrane</keyword>
<dbReference type="SUPFAM" id="SSF51126">
    <property type="entry name" value="Pectin lyase-like"/>
    <property type="match status" value="1"/>
</dbReference>
<dbReference type="PANTHER" id="PTHR15535:SF17">
    <property type="entry name" value="TRANSMEMBRANE PROTEIN"/>
    <property type="match status" value="1"/>
</dbReference>
<protein>
    <submittedName>
        <fullName evidence="2">Transmembrane protein 2-like</fullName>
    </submittedName>
</protein>
<evidence type="ECO:0000313" key="3">
    <source>
        <dbReference type="Proteomes" id="UP000762676"/>
    </source>
</evidence>
<dbReference type="EMBL" id="BMAT01014037">
    <property type="protein sequence ID" value="GFS25367.1"/>
    <property type="molecule type" value="Genomic_DNA"/>
</dbReference>
<comment type="caution">
    <text evidence="2">The sequence shown here is derived from an EMBL/GenBank/DDBJ whole genome shotgun (WGS) entry which is preliminary data.</text>
</comment>